<dbReference type="Gene3D" id="1.10.486.10">
    <property type="entry name" value="PCRA, domain 4"/>
    <property type="match status" value="1"/>
</dbReference>
<reference evidence="3" key="1">
    <citation type="journal article" date="2019" name="Int. J. Syst. Evol. Microbiol.">
        <title>The Global Catalogue of Microorganisms (GCM) 10K type strain sequencing project: providing services to taxonomists for standard genome sequencing and annotation.</title>
        <authorList>
            <consortium name="The Broad Institute Genomics Platform"/>
            <consortium name="The Broad Institute Genome Sequencing Center for Infectious Disease"/>
            <person name="Wu L."/>
            <person name="Ma J."/>
        </authorList>
    </citation>
    <scope>NUCLEOTIDE SEQUENCE [LARGE SCALE GENOMIC DNA]</scope>
    <source>
        <strain evidence="3">JCM 18325</strain>
    </source>
</reference>
<dbReference type="Proteomes" id="UP001501433">
    <property type="component" value="Unassembled WGS sequence"/>
</dbReference>
<evidence type="ECO:0000313" key="2">
    <source>
        <dbReference type="EMBL" id="GAA4801413.1"/>
    </source>
</evidence>
<sequence length="922" mass="107266">MTTFIFDVLQDLKNNNKNLSELTFILPSKRAGLFLKHQLHIITKQTIFSPEILSIEEFVEVLSQLKTITNTELLFEFYNTYKEITKKEDRDTFESFSKWAQILLQDFNEIDRYLIPQEKIFNYLSAIQDLKHWSLEENKTDFVKKYLSFWNKLHKYYNQFTKSLIGKKLGYQGLIYREAVSSLEDYIQNNSKKQHVFLGFNALNTAEETIIQELLQNDMATIFWDTDAVFTNNPNHDAALFIRQHKKWPFFKNHPFNWITEYYSKPKNISVYGIPKNIGQAKHMGSLLSNLQKNNPSLQNTAIVLSDENLLIPVLNSLPKSIIALNITMGFPLKSIPLATLFEALFHLHKTSNSFYYKDVIKILSHQFIKPLLNINGNDLSAKIIETIDANNLVYLNKGRILEITNEEASHILHLLFSDWYNSIETCLKNCQELIVSIKNYLEKDKPRHLLALEYTFRFHELFNELIRLNSEYNHISDISSLHNVYKDILNNNSLDFQGEPLQGLQIMGMLESRVLDFENVIISSVNEGILPSGKSNNSFIPFDLKLENNLPTYKEKDAVYTYHFYHLLQRAKNIFILYNTEADVLTGGEKSRFITQLELEGIHHINHQIVTPKVPIIQTHLNIVRKTDTLLKEIIPLANVGFSPSSLTNYIRNPIDFYYQKILKIKEHNDVEETVAANTLGTVVHNTLEDFYKPLEGQFLTPKTIKKLKFKIEETVTYHFKNEYKEGDINKGKNLIIFEIAKRYVSNFLDLEIKNLEAGDEIKILAIETENTILLDIPELNFPVKLKGKVDRVDIYNGTTRIIDYKTGSVQQNQVEIVNWEDLNTDYKKYSKSFQVLCYALMMVQSKTIHLPIEAGIISFKNLSSGFLKFSKKESAFNRNKNFLITQETIENFSEELKKLILEICNPNIDFIEKEVLNENH</sequence>
<dbReference type="InterPro" id="IPR038726">
    <property type="entry name" value="PDDEXK_AddAB-type"/>
</dbReference>
<gene>
    <name evidence="2" type="ORF">GCM10023330_04070</name>
</gene>
<dbReference type="InterPro" id="IPR011604">
    <property type="entry name" value="PDDEXK-like_dom_sf"/>
</dbReference>
<evidence type="ECO:0000313" key="3">
    <source>
        <dbReference type="Proteomes" id="UP001501433"/>
    </source>
</evidence>
<dbReference type="Gene3D" id="3.40.50.300">
    <property type="entry name" value="P-loop containing nucleotide triphosphate hydrolases"/>
    <property type="match status" value="1"/>
</dbReference>
<dbReference type="Gene3D" id="3.90.320.10">
    <property type="match status" value="1"/>
</dbReference>
<protein>
    <submittedName>
        <fullName evidence="2">PD-(D/E)XK nuclease family protein</fullName>
    </submittedName>
</protein>
<organism evidence="2 3">
    <name type="scientific">Litoribaculum gwangyangense</name>
    <dbReference type="NCBI Taxonomy" id="1130722"/>
    <lineage>
        <taxon>Bacteria</taxon>
        <taxon>Pseudomonadati</taxon>
        <taxon>Bacteroidota</taxon>
        <taxon>Flavobacteriia</taxon>
        <taxon>Flavobacteriales</taxon>
        <taxon>Flavobacteriaceae</taxon>
        <taxon>Litoribaculum</taxon>
    </lineage>
</organism>
<evidence type="ECO:0000259" key="1">
    <source>
        <dbReference type="Pfam" id="PF12705"/>
    </source>
</evidence>
<dbReference type="SUPFAM" id="SSF52980">
    <property type="entry name" value="Restriction endonuclease-like"/>
    <property type="match status" value="1"/>
</dbReference>
<dbReference type="SUPFAM" id="SSF52540">
    <property type="entry name" value="P-loop containing nucleoside triphosphate hydrolases"/>
    <property type="match status" value="1"/>
</dbReference>
<accession>A0ABP9BXC7</accession>
<feature type="domain" description="PD-(D/E)XK endonuclease-like" evidence="1">
    <location>
        <begin position="643"/>
        <end position="913"/>
    </location>
</feature>
<dbReference type="RefSeq" id="WP_345275265.1">
    <property type="nucleotide sequence ID" value="NZ_BAABJW010000001.1"/>
</dbReference>
<proteinExistence type="predicted"/>
<comment type="caution">
    <text evidence="2">The sequence shown here is derived from an EMBL/GenBank/DDBJ whole genome shotgun (WGS) entry which is preliminary data.</text>
</comment>
<dbReference type="EMBL" id="BAABJW010000001">
    <property type="protein sequence ID" value="GAA4801413.1"/>
    <property type="molecule type" value="Genomic_DNA"/>
</dbReference>
<dbReference type="InterPro" id="IPR027417">
    <property type="entry name" value="P-loop_NTPase"/>
</dbReference>
<dbReference type="InterPro" id="IPR011335">
    <property type="entry name" value="Restrct_endonuc-II-like"/>
</dbReference>
<dbReference type="Pfam" id="PF12705">
    <property type="entry name" value="PDDEXK_1"/>
    <property type="match status" value="1"/>
</dbReference>
<name>A0ABP9BXC7_9FLAO</name>
<keyword evidence="3" id="KW-1185">Reference proteome</keyword>